<dbReference type="AlphaFoldDB" id="A0A518J0I1"/>
<gene>
    <name evidence="1" type="ORF">Mal33_48760</name>
</gene>
<proteinExistence type="predicted"/>
<organism evidence="1 2">
    <name type="scientific">Rosistilla oblonga</name>
    <dbReference type="NCBI Taxonomy" id="2527990"/>
    <lineage>
        <taxon>Bacteria</taxon>
        <taxon>Pseudomonadati</taxon>
        <taxon>Planctomycetota</taxon>
        <taxon>Planctomycetia</taxon>
        <taxon>Pirellulales</taxon>
        <taxon>Pirellulaceae</taxon>
        <taxon>Rosistilla</taxon>
    </lineage>
</organism>
<evidence type="ECO:0000313" key="1">
    <source>
        <dbReference type="EMBL" id="QDV58851.1"/>
    </source>
</evidence>
<accession>A0A518J0I1</accession>
<dbReference type="Proteomes" id="UP000316770">
    <property type="component" value="Chromosome"/>
</dbReference>
<evidence type="ECO:0000313" key="2">
    <source>
        <dbReference type="Proteomes" id="UP000316770"/>
    </source>
</evidence>
<keyword evidence="2" id="KW-1185">Reference proteome</keyword>
<sequence>MPAQTNAGFVPPSLALVCEVNLRIRPLEIRGVVLSLSITASTINRHGYFPPLHKIKLSDGC</sequence>
<reference evidence="1 2" key="1">
    <citation type="submission" date="2019-02" db="EMBL/GenBank/DDBJ databases">
        <title>Deep-cultivation of Planctomycetes and their phenomic and genomic characterization uncovers novel biology.</title>
        <authorList>
            <person name="Wiegand S."/>
            <person name="Jogler M."/>
            <person name="Boedeker C."/>
            <person name="Pinto D."/>
            <person name="Vollmers J."/>
            <person name="Rivas-Marin E."/>
            <person name="Kohn T."/>
            <person name="Peeters S.H."/>
            <person name="Heuer A."/>
            <person name="Rast P."/>
            <person name="Oberbeckmann S."/>
            <person name="Bunk B."/>
            <person name="Jeske O."/>
            <person name="Meyerdierks A."/>
            <person name="Storesund J.E."/>
            <person name="Kallscheuer N."/>
            <person name="Luecker S."/>
            <person name="Lage O.M."/>
            <person name="Pohl T."/>
            <person name="Merkel B.J."/>
            <person name="Hornburger P."/>
            <person name="Mueller R.-W."/>
            <person name="Bruemmer F."/>
            <person name="Labrenz M."/>
            <person name="Spormann A.M."/>
            <person name="Op den Camp H."/>
            <person name="Overmann J."/>
            <person name="Amann R."/>
            <person name="Jetten M.S.M."/>
            <person name="Mascher T."/>
            <person name="Medema M.H."/>
            <person name="Devos D.P."/>
            <person name="Kaster A.-K."/>
            <person name="Ovreas L."/>
            <person name="Rohde M."/>
            <person name="Galperin M.Y."/>
            <person name="Jogler C."/>
        </authorList>
    </citation>
    <scope>NUCLEOTIDE SEQUENCE [LARGE SCALE GENOMIC DNA]</scope>
    <source>
        <strain evidence="1 2">Mal33</strain>
    </source>
</reference>
<protein>
    <submittedName>
        <fullName evidence="1">Uncharacterized protein</fullName>
    </submittedName>
</protein>
<dbReference type="EMBL" id="CP036318">
    <property type="protein sequence ID" value="QDV58851.1"/>
    <property type="molecule type" value="Genomic_DNA"/>
</dbReference>
<name>A0A518J0I1_9BACT</name>